<evidence type="ECO:0000313" key="3">
    <source>
        <dbReference type="Proteomes" id="UP000054498"/>
    </source>
</evidence>
<dbReference type="AlphaFoldDB" id="A0A0D2L4C9"/>
<feature type="compositionally biased region" description="Polar residues" evidence="1">
    <location>
        <begin position="89"/>
        <end position="103"/>
    </location>
</feature>
<feature type="region of interest" description="Disordered" evidence="1">
    <location>
        <begin position="1"/>
        <end position="146"/>
    </location>
</feature>
<evidence type="ECO:0000313" key="2">
    <source>
        <dbReference type="EMBL" id="KIZ01994.1"/>
    </source>
</evidence>
<sequence>MEQETQSASQSAVQGESQAPRPVLKSGWAKVVKGAPTSQEPSPVAAVAAASQTEAKPESDGANANQAGPEQAGSGKRADSDGKPAVLAQPSSKGRQSSEGQSDVKQDVVQGAAAEIDAQERGAAGGGGGGAAGGVDAADNVGATST</sequence>
<name>A0A0D2L4C9_9CHLO</name>
<dbReference type="RefSeq" id="XP_013901013.1">
    <property type="nucleotide sequence ID" value="XM_014045559.1"/>
</dbReference>
<evidence type="ECO:0000256" key="1">
    <source>
        <dbReference type="SAM" id="MobiDB-lite"/>
    </source>
</evidence>
<feature type="non-terminal residue" evidence="2">
    <location>
        <position position="146"/>
    </location>
</feature>
<gene>
    <name evidence="2" type="ORF">MNEG_5971</name>
</gene>
<accession>A0A0D2L4C9</accession>
<feature type="compositionally biased region" description="Gly residues" evidence="1">
    <location>
        <begin position="123"/>
        <end position="133"/>
    </location>
</feature>
<feature type="compositionally biased region" description="Polar residues" evidence="1">
    <location>
        <begin position="1"/>
        <end position="17"/>
    </location>
</feature>
<proteinExistence type="predicted"/>
<organism evidence="2 3">
    <name type="scientific">Monoraphidium neglectum</name>
    <dbReference type="NCBI Taxonomy" id="145388"/>
    <lineage>
        <taxon>Eukaryota</taxon>
        <taxon>Viridiplantae</taxon>
        <taxon>Chlorophyta</taxon>
        <taxon>core chlorophytes</taxon>
        <taxon>Chlorophyceae</taxon>
        <taxon>CS clade</taxon>
        <taxon>Sphaeropleales</taxon>
        <taxon>Selenastraceae</taxon>
        <taxon>Monoraphidium</taxon>
    </lineage>
</organism>
<dbReference type="GeneID" id="25738847"/>
<keyword evidence="3" id="KW-1185">Reference proteome</keyword>
<dbReference type="KEGG" id="mng:MNEG_5971"/>
<protein>
    <submittedName>
        <fullName evidence="2">Uncharacterized protein</fullName>
    </submittedName>
</protein>
<reference evidence="2 3" key="1">
    <citation type="journal article" date="2013" name="BMC Genomics">
        <title>Reconstruction of the lipid metabolism for the microalga Monoraphidium neglectum from its genome sequence reveals characteristics suitable for biofuel production.</title>
        <authorList>
            <person name="Bogen C."/>
            <person name="Al-Dilaimi A."/>
            <person name="Albersmeier A."/>
            <person name="Wichmann J."/>
            <person name="Grundmann M."/>
            <person name="Rupp O."/>
            <person name="Lauersen K.J."/>
            <person name="Blifernez-Klassen O."/>
            <person name="Kalinowski J."/>
            <person name="Goesmann A."/>
            <person name="Mussgnug J.H."/>
            <person name="Kruse O."/>
        </authorList>
    </citation>
    <scope>NUCLEOTIDE SEQUENCE [LARGE SCALE GENOMIC DNA]</scope>
    <source>
        <strain evidence="2 3">SAG 48.87</strain>
    </source>
</reference>
<dbReference type="Proteomes" id="UP000054498">
    <property type="component" value="Unassembled WGS sequence"/>
</dbReference>
<dbReference type="EMBL" id="KK101148">
    <property type="protein sequence ID" value="KIZ01994.1"/>
    <property type="molecule type" value="Genomic_DNA"/>
</dbReference>
<feature type="compositionally biased region" description="Low complexity" evidence="1">
    <location>
        <begin position="39"/>
        <end position="54"/>
    </location>
</feature>
<feature type="compositionally biased region" description="Low complexity" evidence="1">
    <location>
        <begin position="134"/>
        <end position="146"/>
    </location>
</feature>